<evidence type="ECO:0000259" key="13">
    <source>
        <dbReference type="Pfam" id="PF05173"/>
    </source>
</evidence>
<accession>A0A1H6YXP2</accession>
<evidence type="ECO:0000256" key="2">
    <source>
        <dbReference type="ARBA" id="ARBA00022605"/>
    </source>
</evidence>
<keyword evidence="6" id="KW-0520">NAD</keyword>
<evidence type="ECO:0000256" key="5">
    <source>
        <dbReference type="ARBA" id="ARBA00023002"/>
    </source>
</evidence>
<dbReference type="EMBL" id="FNZK01000008">
    <property type="protein sequence ID" value="SEJ46033.1"/>
    <property type="molecule type" value="Genomic_DNA"/>
</dbReference>
<dbReference type="InterPro" id="IPR022663">
    <property type="entry name" value="DapB_C"/>
</dbReference>
<proteinExistence type="inferred from homology"/>
<dbReference type="Pfam" id="PF05173">
    <property type="entry name" value="DapB_C"/>
    <property type="match status" value="1"/>
</dbReference>
<evidence type="ECO:0000256" key="7">
    <source>
        <dbReference type="ARBA" id="ARBA00023154"/>
    </source>
</evidence>
<evidence type="ECO:0000256" key="3">
    <source>
        <dbReference type="ARBA" id="ARBA00022857"/>
    </source>
</evidence>
<dbReference type="GO" id="GO:0009089">
    <property type="term" value="P:lysine biosynthetic process via diaminopimelate"/>
    <property type="evidence" value="ECO:0007669"/>
    <property type="project" value="InterPro"/>
</dbReference>
<evidence type="ECO:0000256" key="4">
    <source>
        <dbReference type="ARBA" id="ARBA00022915"/>
    </source>
</evidence>
<dbReference type="InterPro" id="IPR023940">
    <property type="entry name" value="DHDPR_bac"/>
</dbReference>
<keyword evidence="2" id="KW-0028">Amino-acid biosynthesis</keyword>
<evidence type="ECO:0000256" key="11">
    <source>
        <dbReference type="ARBA" id="ARBA00049396"/>
    </source>
</evidence>
<dbReference type="AlphaFoldDB" id="A0A1H6YXP2"/>
<dbReference type="PANTHER" id="PTHR20836">
    <property type="entry name" value="DIHYDRODIPICOLINATE REDUCTASE"/>
    <property type="match status" value="1"/>
</dbReference>
<dbReference type="GO" id="GO:0005829">
    <property type="term" value="C:cytosol"/>
    <property type="evidence" value="ECO:0007669"/>
    <property type="project" value="TreeGrafter"/>
</dbReference>
<dbReference type="InterPro" id="IPR000846">
    <property type="entry name" value="DapB_N"/>
</dbReference>
<name>A0A1H6YXP2_9FIRM</name>
<comment type="catalytic activity">
    <reaction evidence="11">
        <text>(S)-2,3,4,5-tetrahydrodipicolinate + NAD(+) + H2O = (2S,4S)-4-hydroxy-2,3,4,5-tetrahydrodipicolinate + NADH + H(+)</text>
        <dbReference type="Rhea" id="RHEA:35323"/>
        <dbReference type="ChEBI" id="CHEBI:15377"/>
        <dbReference type="ChEBI" id="CHEBI:15378"/>
        <dbReference type="ChEBI" id="CHEBI:16845"/>
        <dbReference type="ChEBI" id="CHEBI:57540"/>
        <dbReference type="ChEBI" id="CHEBI:57945"/>
        <dbReference type="ChEBI" id="CHEBI:67139"/>
        <dbReference type="EC" id="1.17.1.8"/>
    </reaction>
</comment>
<dbReference type="Proteomes" id="UP000199662">
    <property type="component" value="Unassembled WGS sequence"/>
</dbReference>
<evidence type="ECO:0000256" key="1">
    <source>
        <dbReference type="ARBA" id="ARBA00006642"/>
    </source>
</evidence>
<keyword evidence="15" id="KW-1185">Reference proteome</keyword>
<keyword evidence="7" id="KW-0457">Lysine biosynthesis</keyword>
<reference evidence="14 15" key="1">
    <citation type="submission" date="2016-10" db="EMBL/GenBank/DDBJ databases">
        <authorList>
            <person name="de Groot N.N."/>
        </authorList>
    </citation>
    <scope>NUCLEOTIDE SEQUENCE [LARGE SCALE GENOMIC DNA]</scope>
    <source>
        <strain evidence="14 15">DSM 2179</strain>
    </source>
</reference>
<comment type="similarity">
    <text evidence="1">Belongs to the DapB family.</text>
</comment>
<dbReference type="PANTHER" id="PTHR20836:SF0">
    <property type="entry name" value="4-HYDROXY-TETRAHYDRODIPICOLINATE REDUCTASE 1, CHLOROPLASTIC-RELATED"/>
    <property type="match status" value="1"/>
</dbReference>
<dbReference type="Pfam" id="PF01113">
    <property type="entry name" value="DapB_N"/>
    <property type="match status" value="1"/>
</dbReference>
<dbReference type="PIRSF" id="PIRSF000161">
    <property type="entry name" value="DHPR"/>
    <property type="match status" value="1"/>
</dbReference>
<dbReference type="SUPFAM" id="SSF55347">
    <property type="entry name" value="Glyceraldehyde-3-phosphate dehydrogenase-like, C-terminal domain"/>
    <property type="match status" value="1"/>
</dbReference>
<evidence type="ECO:0000256" key="6">
    <source>
        <dbReference type="ARBA" id="ARBA00023027"/>
    </source>
</evidence>
<evidence type="ECO:0000256" key="9">
    <source>
        <dbReference type="ARBA" id="ARBA00038983"/>
    </source>
</evidence>
<evidence type="ECO:0000259" key="12">
    <source>
        <dbReference type="Pfam" id="PF01113"/>
    </source>
</evidence>
<sequence>MEKIRVGFFGFGKTGKVVANEFLSDPLFTLTWVVRRSQVDHQKYASHMLGHEFAAGEIFAATDVNEDFFLARPVDIIVDFSDSTGVRLYKKAAQMGIPIISAISKYEPQDLELLQSYIKLTPVLYSPNITLGINVVMVAAQILQKIAPHADIEIVEEHFKGKTEISGTAQKIASVLNLEPEHVNSIRVGGIVGHHEIIFGMPYQIIRLSHQSINRAAFGQGAIFGAKFLIGKPPGMYTMETIIAEMFRQNIPVY</sequence>
<dbReference type="RefSeq" id="WP_091831132.1">
    <property type="nucleotide sequence ID" value="NZ_FNZK01000008.1"/>
</dbReference>
<dbReference type="SUPFAM" id="SSF51735">
    <property type="entry name" value="NAD(P)-binding Rossmann-fold domains"/>
    <property type="match status" value="1"/>
</dbReference>
<dbReference type="GO" id="GO:0008839">
    <property type="term" value="F:4-hydroxy-tetrahydrodipicolinate reductase"/>
    <property type="evidence" value="ECO:0007669"/>
    <property type="project" value="UniProtKB-EC"/>
</dbReference>
<keyword evidence="4" id="KW-0220">Diaminopimelate biosynthesis</keyword>
<dbReference type="STRING" id="84035.SAMN05660742_10850"/>
<evidence type="ECO:0000313" key="15">
    <source>
        <dbReference type="Proteomes" id="UP000199662"/>
    </source>
</evidence>
<protein>
    <recommendedName>
        <fullName evidence="9">4-hydroxy-tetrahydrodipicolinate reductase</fullName>
        <ecNumber evidence="9">1.17.1.8</ecNumber>
    </recommendedName>
</protein>
<dbReference type="Gene3D" id="3.40.50.720">
    <property type="entry name" value="NAD(P)-binding Rossmann-like Domain"/>
    <property type="match status" value="1"/>
</dbReference>
<keyword evidence="3" id="KW-0521">NADP</keyword>
<evidence type="ECO:0000256" key="8">
    <source>
        <dbReference type="ARBA" id="ARBA00037922"/>
    </source>
</evidence>
<comment type="catalytic activity">
    <reaction evidence="10">
        <text>(S)-2,3,4,5-tetrahydrodipicolinate + NADP(+) + H2O = (2S,4S)-4-hydroxy-2,3,4,5-tetrahydrodipicolinate + NADPH + H(+)</text>
        <dbReference type="Rhea" id="RHEA:35331"/>
        <dbReference type="ChEBI" id="CHEBI:15377"/>
        <dbReference type="ChEBI" id="CHEBI:15378"/>
        <dbReference type="ChEBI" id="CHEBI:16845"/>
        <dbReference type="ChEBI" id="CHEBI:57783"/>
        <dbReference type="ChEBI" id="CHEBI:58349"/>
        <dbReference type="ChEBI" id="CHEBI:67139"/>
        <dbReference type="EC" id="1.17.1.8"/>
    </reaction>
</comment>
<gene>
    <name evidence="14" type="ORF">SAMN05660742_10850</name>
</gene>
<keyword evidence="5" id="KW-0560">Oxidoreductase</keyword>
<evidence type="ECO:0000256" key="10">
    <source>
        <dbReference type="ARBA" id="ARBA00049080"/>
    </source>
</evidence>
<feature type="domain" description="Dihydrodipicolinate reductase N-terminal" evidence="12">
    <location>
        <begin position="4"/>
        <end position="128"/>
    </location>
</feature>
<dbReference type="InterPro" id="IPR036291">
    <property type="entry name" value="NAD(P)-bd_dom_sf"/>
</dbReference>
<dbReference type="EC" id="1.17.1.8" evidence="9"/>
<comment type="pathway">
    <text evidence="8">Amino-acid biosynthesis; L-lysine biosynthesis via DAP pathway; (S)-tetrahydrodipicolinate from L-aspartate: step 4/4.</text>
</comment>
<dbReference type="Gene3D" id="3.30.360.10">
    <property type="entry name" value="Dihydrodipicolinate Reductase, domain 2"/>
    <property type="match status" value="1"/>
</dbReference>
<feature type="domain" description="Dihydrodipicolinate reductase C-terminal" evidence="13">
    <location>
        <begin position="132"/>
        <end position="242"/>
    </location>
</feature>
<dbReference type="GO" id="GO:0019877">
    <property type="term" value="P:diaminopimelate biosynthetic process"/>
    <property type="evidence" value="ECO:0007669"/>
    <property type="project" value="UniProtKB-KW"/>
</dbReference>
<organism evidence="14 15">
    <name type="scientific">Propionispira arboris</name>
    <dbReference type="NCBI Taxonomy" id="84035"/>
    <lineage>
        <taxon>Bacteria</taxon>
        <taxon>Bacillati</taxon>
        <taxon>Bacillota</taxon>
        <taxon>Negativicutes</taxon>
        <taxon>Selenomonadales</taxon>
        <taxon>Selenomonadaceae</taxon>
        <taxon>Propionispira</taxon>
    </lineage>
</organism>
<evidence type="ECO:0000313" key="14">
    <source>
        <dbReference type="EMBL" id="SEJ46033.1"/>
    </source>
</evidence>